<accession>A0A2R5EYC2</accession>
<keyword evidence="2" id="KW-1185">Reference proteome</keyword>
<evidence type="ECO:0000313" key="1">
    <source>
        <dbReference type="EMBL" id="GBG10048.1"/>
    </source>
</evidence>
<dbReference type="SUPFAM" id="SSF53850">
    <property type="entry name" value="Periplasmic binding protein-like II"/>
    <property type="match status" value="1"/>
</dbReference>
<name>A0A2R5EYC2_9BACL</name>
<organism evidence="1 2">
    <name type="scientific">Paenibacillus agaridevorans</name>
    <dbReference type="NCBI Taxonomy" id="171404"/>
    <lineage>
        <taxon>Bacteria</taxon>
        <taxon>Bacillati</taxon>
        <taxon>Bacillota</taxon>
        <taxon>Bacilli</taxon>
        <taxon>Bacillales</taxon>
        <taxon>Paenibacillaceae</taxon>
        <taxon>Paenibacillus</taxon>
    </lineage>
</organism>
<sequence length="425" mass="46615">MPLVAMLATALTACGSDESGGKAPEGKTDGEKVTLRFSWWGSEVRHKALLEAIDIYTEANPNVVIEPEYGGFEGYYQKLVTQFAGGTAPDLTPLSVDWIDEIAVKGDLVLDLNTLKDYLNLDAFDKEFLDSYAVYDGKLVGLPMGANGMITLYNKEFFDRFDIAHDTVWDWETIHTIGKQVHEKDANAYLLGMFDYRIFLQPFVNQLTGNQWIQNDKTVGFAEEDVTKAFSYYQQLIADGVIQPVAESSLYPDMADNLQWQNGNIGMMFTLASTIAKVKTYTPGVDVAMFPVPSDAKTSAVLVNPSNPLAINKKSKHPEEAAKFASWLLTSEEASLVLKDVFSVPVVKANADKLVEEGLIDPTVAKAVDLALSNPGEPVNGLSSNQELNQIAQDILERVAFGKVAPDAAASELTERLKDKLALIK</sequence>
<dbReference type="InterPro" id="IPR050490">
    <property type="entry name" value="Bact_solute-bd_prot1"/>
</dbReference>
<dbReference type="Pfam" id="PF01547">
    <property type="entry name" value="SBP_bac_1"/>
    <property type="match status" value="1"/>
</dbReference>
<protein>
    <recommendedName>
        <fullName evidence="3">ABC transporter substrate-binding protein</fullName>
    </recommendedName>
</protein>
<comment type="caution">
    <text evidence="1">The sequence shown here is derived from an EMBL/GenBank/DDBJ whole genome shotgun (WGS) entry which is preliminary data.</text>
</comment>
<dbReference type="InterPro" id="IPR006059">
    <property type="entry name" value="SBP"/>
</dbReference>
<proteinExistence type="predicted"/>
<evidence type="ECO:0000313" key="2">
    <source>
        <dbReference type="Proteomes" id="UP000245202"/>
    </source>
</evidence>
<dbReference type="EMBL" id="BDQX01000289">
    <property type="protein sequence ID" value="GBG10048.1"/>
    <property type="molecule type" value="Genomic_DNA"/>
</dbReference>
<dbReference type="PANTHER" id="PTHR43649">
    <property type="entry name" value="ARABINOSE-BINDING PROTEIN-RELATED"/>
    <property type="match status" value="1"/>
</dbReference>
<dbReference type="CDD" id="cd13585">
    <property type="entry name" value="PBP2_TMBP_like"/>
    <property type="match status" value="1"/>
</dbReference>
<gene>
    <name evidence="1" type="ORF">PAT3040_04757</name>
</gene>
<dbReference type="AlphaFoldDB" id="A0A2R5EYC2"/>
<dbReference type="PANTHER" id="PTHR43649:SF11">
    <property type="entry name" value="ABC TRANSPORTER SUBSTRATE-BINDING PROTEIN YESO-RELATED"/>
    <property type="match status" value="1"/>
</dbReference>
<reference evidence="1 2" key="1">
    <citation type="submission" date="2017-08" db="EMBL/GenBank/DDBJ databases">
        <title>Substantial Increase in Enzyme Production by Combined Drug-Resistance Mutations in Paenibacillus agaridevorans.</title>
        <authorList>
            <person name="Tanaka Y."/>
            <person name="Funane K."/>
            <person name="Hosaka T."/>
            <person name="Shiwa Y."/>
            <person name="Fujita N."/>
            <person name="Miyazaki T."/>
            <person name="Yoshikawa H."/>
            <person name="Murakami K."/>
            <person name="Kasahara K."/>
            <person name="Inaoka T."/>
            <person name="Hiraga Y."/>
            <person name="Ochi K."/>
        </authorList>
    </citation>
    <scope>NUCLEOTIDE SEQUENCE [LARGE SCALE GENOMIC DNA]</scope>
    <source>
        <strain evidence="1 2">T-3040</strain>
    </source>
</reference>
<dbReference type="Proteomes" id="UP000245202">
    <property type="component" value="Unassembled WGS sequence"/>
</dbReference>
<evidence type="ECO:0008006" key="3">
    <source>
        <dbReference type="Google" id="ProtNLM"/>
    </source>
</evidence>
<dbReference type="Gene3D" id="3.40.190.10">
    <property type="entry name" value="Periplasmic binding protein-like II"/>
    <property type="match status" value="2"/>
</dbReference>